<sequence length="293" mass="33747">MRLVEMVKTVIQKRNWANVVLIDTYSTANFWYAYVIAKLCRRLGIPYIPILHGGNLPNRLEQTPKAAEAIFKYAFINVAPSGYLKESFLKNKFSNTILIPNTIEIDRYTYTQRDINTPKLLWVRSFAQLYNPILALKTLELILNDYPNAQLCMVGPDKDGSQKECFAYAEEKNLPVTFTGKLEKEVWIKLAEEYNIFLSTTNFDNTPVSVIEAMALGLPVISTNVGGVPFLIDDNVDGMLVEKDRPDQIRDRVEQLMNNEQQRRLLVENARNKVEKFDWAHVKHQWNDLLSSI</sequence>
<dbReference type="InterPro" id="IPR050194">
    <property type="entry name" value="Glycosyltransferase_grp1"/>
</dbReference>
<protein>
    <recommendedName>
        <fullName evidence="1">Glycosyl transferase family 1 domain-containing protein</fullName>
    </recommendedName>
</protein>
<reference evidence="3" key="1">
    <citation type="journal article" date="2019" name="Int. J. Syst. Evol. Microbiol.">
        <title>The Global Catalogue of Microorganisms (GCM) 10K type strain sequencing project: providing services to taxonomists for standard genome sequencing and annotation.</title>
        <authorList>
            <consortium name="The Broad Institute Genomics Platform"/>
            <consortium name="The Broad Institute Genome Sequencing Center for Infectious Disease"/>
            <person name="Wu L."/>
            <person name="Ma J."/>
        </authorList>
    </citation>
    <scope>NUCLEOTIDE SEQUENCE [LARGE SCALE GENOMIC DNA]</scope>
    <source>
        <strain evidence="3">JCM 16082</strain>
    </source>
</reference>
<dbReference type="PANTHER" id="PTHR45947">
    <property type="entry name" value="SULFOQUINOVOSYL TRANSFERASE SQD2"/>
    <property type="match status" value="1"/>
</dbReference>
<proteinExistence type="predicted"/>
<dbReference type="Pfam" id="PF00534">
    <property type="entry name" value="Glycos_transf_1"/>
    <property type="match status" value="1"/>
</dbReference>
<dbReference type="EMBL" id="BAAAFG010000002">
    <property type="protein sequence ID" value="GAA0871218.1"/>
    <property type="molecule type" value="Genomic_DNA"/>
</dbReference>
<evidence type="ECO:0000313" key="3">
    <source>
        <dbReference type="Proteomes" id="UP001500507"/>
    </source>
</evidence>
<keyword evidence="3" id="KW-1185">Reference proteome</keyword>
<dbReference type="Gene3D" id="3.40.50.2000">
    <property type="entry name" value="Glycogen Phosphorylase B"/>
    <property type="match status" value="2"/>
</dbReference>
<comment type="caution">
    <text evidence="2">The sequence shown here is derived from an EMBL/GenBank/DDBJ whole genome shotgun (WGS) entry which is preliminary data.</text>
</comment>
<dbReference type="CDD" id="cd03801">
    <property type="entry name" value="GT4_PimA-like"/>
    <property type="match status" value="1"/>
</dbReference>
<evidence type="ECO:0000259" key="1">
    <source>
        <dbReference type="Pfam" id="PF00534"/>
    </source>
</evidence>
<accession>A0ABP3XS98</accession>
<gene>
    <name evidence="2" type="ORF">GCM10009117_03640</name>
</gene>
<dbReference type="SUPFAM" id="SSF53756">
    <property type="entry name" value="UDP-Glycosyltransferase/glycogen phosphorylase"/>
    <property type="match status" value="1"/>
</dbReference>
<dbReference type="InterPro" id="IPR001296">
    <property type="entry name" value="Glyco_trans_1"/>
</dbReference>
<dbReference type="Proteomes" id="UP001500507">
    <property type="component" value="Unassembled WGS sequence"/>
</dbReference>
<evidence type="ECO:0000313" key="2">
    <source>
        <dbReference type="EMBL" id="GAA0871218.1"/>
    </source>
</evidence>
<organism evidence="2 3">
    <name type="scientific">Gangjinia marincola</name>
    <dbReference type="NCBI Taxonomy" id="578463"/>
    <lineage>
        <taxon>Bacteria</taxon>
        <taxon>Pseudomonadati</taxon>
        <taxon>Bacteroidota</taxon>
        <taxon>Flavobacteriia</taxon>
        <taxon>Flavobacteriales</taxon>
        <taxon>Flavobacteriaceae</taxon>
        <taxon>Gangjinia</taxon>
    </lineage>
</organism>
<name>A0ABP3XS98_9FLAO</name>
<feature type="domain" description="Glycosyl transferase family 1" evidence="1">
    <location>
        <begin position="117"/>
        <end position="272"/>
    </location>
</feature>
<dbReference type="PANTHER" id="PTHR45947:SF3">
    <property type="entry name" value="SULFOQUINOVOSYL TRANSFERASE SQD2"/>
    <property type="match status" value="1"/>
</dbReference>